<evidence type="ECO:0000256" key="4">
    <source>
        <dbReference type="ARBA" id="ARBA00022478"/>
    </source>
</evidence>
<dbReference type="GO" id="GO:0003899">
    <property type="term" value="F:DNA-directed RNA polymerase activity"/>
    <property type="evidence" value="ECO:0007669"/>
    <property type="project" value="UniProtKB-UniRule"/>
</dbReference>
<dbReference type="EC" id="2.7.7.6" evidence="2 10"/>
<dbReference type="GO" id="GO:0000428">
    <property type="term" value="C:DNA-directed RNA polymerase complex"/>
    <property type="evidence" value="ECO:0007669"/>
    <property type="project" value="UniProtKB-KW"/>
</dbReference>
<evidence type="ECO:0000256" key="3">
    <source>
        <dbReference type="ARBA" id="ARBA00013725"/>
    </source>
</evidence>
<dbReference type="SMART" id="SM01409">
    <property type="entry name" value="RNA_pol_Rpb6"/>
    <property type="match status" value="1"/>
</dbReference>
<dbReference type="RefSeq" id="WP_007064507.1">
    <property type="nucleotide sequence ID" value="NZ_CP009933.1"/>
</dbReference>
<dbReference type="Gene3D" id="3.90.940.10">
    <property type="match status" value="1"/>
</dbReference>
<evidence type="ECO:0000256" key="1">
    <source>
        <dbReference type="ARBA" id="ARBA00006711"/>
    </source>
</evidence>
<comment type="similarity">
    <text evidence="1 10">Belongs to the RNA polymerase subunit omega family.</text>
</comment>
<dbReference type="SUPFAM" id="SSF63562">
    <property type="entry name" value="RPB6/omega subunit-like"/>
    <property type="match status" value="1"/>
</dbReference>
<dbReference type="HAMAP" id="MF_00366">
    <property type="entry name" value="RNApol_bact_RpoZ"/>
    <property type="match status" value="1"/>
</dbReference>
<accession>A0A0E3M8L8</accession>
<keyword evidence="5 10" id="KW-0808">Transferase</keyword>
<organism evidence="11 12">
    <name type="scientific">Clostridium scatologenes</name>
    <dbReference type="NCBI Taxonomy" id="1548"/>
    <lineage>
        <taxon>Bacteria</taxon>
        <taxon>Bacillati</taxon>
        <taxon>Bacillota</taxon>
        <taxon>Clostridia</taxon>
        <taxon>Eubacteriales</taxon>
        <taxon>Clostridiaceae</taxon>
        <taxon>Clostridium</taxon>
    </lineage>
</organism>
<dbReference type="EMBL" id="CP009933">
    <property type="protein sequence ID" value="AKA69969.1"/>
    <property type="molecule type" value="Genomic_DNA"/>
</dbReference>
<dbReference type="PANTHER" id="PTHR34476:SF1">
    <property type="entry name" value="DNA-DIRECTED RNA POLYMERASE SUBUNIT OMEGA"/>
    <property type="match status" value="1"/>
</dbReference>
<dbReference type="Pfam" id="PF01192">
    <property type="entry name" value="RNA_pol_Rpb6"/>
    <property type="match status" value="1"/>
</dbReference>
<comment type="function">
    <text evidence="10">Promotes RNA polymerase assembly. Latches the N- and C-terminal regions of the beta' subunit thereby facilitating its interaction with the beta and alpha subunits.</text>
</comment>
<sequence>MSNSMINPSVVDLLKKIDNRYTLVTMTAKRARQLIEGAEPMVRITSTKPVTIAINEISQGAITYTTVKEGIK</sequence>
<evidence type="ECO:0000256" key="7">
    <source>
        <dbReference type="ARBA" id="ARBA00023163"/>
    </source>
</evidence>
<name>A0A0E3M8L8_CLOSL</name>
<dbReference type="InterPro" id="IPR003716">
    <property type="entry name" value="DNA-dir_RNA_pol_omega"/>
</dbReference>
<dbReference type="InterPro" id="IPR036161">
    <property type="entry name" value="RPB6/omega-like_sf"/>
</dbReference>
<evidence type="ECO:0000313" key="11">
    <source>
        <dbReference type="EMBL" id="AKA69969.1"/>
    </source>
</evidence>
<keyword evidence="6 10" id="KW-0548">Nucleotidyltransferase</keyword>
<proteinExistence type="inferred from homology"/>
<dbReference type="InterPro" id="IPR006110">
    <property type="entry name" value="Pol_omega/Rpo6/RPB6"/>
</dbReference>
<evidence type="ECO:0000256" key="5">
    <source>
        <dbReference type="ARBA" id="ARBA00022679"/>
    </source>
</evidence>
<dbReference type="KEGG" id="csq:CSCA_2844"/>
<gene>
    <name evidence="10" type="primary">rpoZ</name>
    <name evidence="11" type="ORF">CSCA_2844</name>
</gene>
<dbReference type="GO" id="GO:0003677">
    <property type="term" value="F:DNA binding"/>
    <property type="evidence" value="ECO:0007669"/>
    <property type="project" value="UniProtKB-UniRule"/>
</dbReference>
<evidence type="ECO:0000256" key="9">
    <source>
        <dbReference type="ARBA" id="ARBA00048552"/>
    </source>
</evidence>
<evidence type="ECO:0000256" key="10">
    <source>
        <dbReference type="HAMAP-Rule" id="MF_00366"/>
    </source>
</evidence>
<evidence type="ECO:0000313" key="12">
    <source>
        <dbReference type="Proteomes" id="UP000033115"/>
    </source>
</evidence>
<dbReference type="PANTHER" id="PTHR34476">
    <property type="entry name" value="DNA-DIRECTED RNA POLYMERASE SUBUNIT OMEGA"/>
    <property type="match status" value="1"/>
</dbReference>
<dbReference type="HOGENOM" id="CLU_125406_6_1_9"/>
<evidence type="ECO:0000256" key="6">
    <source>
        <dbReference type="ARBA" id="ARBA00022695"/>
    </source>
</evidence>
<protein>
    <recommendedName>
        <fullName evidence="3 10">DNA-directed RNA polymerase subunit omega</fullName>
        <shortName evidence="10">RNAP omega subunit</shortName>
        <ecNumber evidence="2 10">2.7.7.6</ecNumber>
    </recommendedName>
    <alternativeName>
        <fullName evidence="10">RNA polymerase omega subunit</fullName>
    </alternativeName>
    <alternativeName>
        <fullName evidence="8 10">Transcriptase subunit omega</fullName>
    </alternativeName>
</protein>
<comment type="catalytic activity">
    <reaction evidence="9 10">
        <text>RNA(n) + a ribonucleoside 5'-triphosphate = RNA(n+1) + diphosphate</text>
        <dbReference type="Rhea" id="RHEA:21248"/>
        <dbReference type="Rhea" id="RHEA-COMP:14527"/>
        <dbReference type="Rhea" id="RHEA-COMP:17342"/>
        <dbReference type="ChEBI" id="CHEBI:33019"/>
        <dbReference type="ChEBI" id="CHEBI:61557"/>
        <dbReference type="ChEBI" id="CHEBI:140395"/>
        <dbReference type="EC" id="2.7.7.6"/>
    </reaction>
</comment>
<dbReference type="AlphaFoldDB" id="A0A0E3M8L8"/>
<dbReference type="STRING" id="1548.CSCA_2844"/>
<evidence type="ECO:0000256" key="2">
    <source>
        <dbReference type="ARBA" id="ARBA00012418"/>
    </source>
</evidence>
<dbReference type="Proteomes" id="UP000033115">
    <property type="component" value="Chromosome"/>
</dbReference>
<evidence type="ECO:0000256" key="8">
    <source>
        <dbReference type="ARBA" id="ARBA00029924"/>
    </source>
</evidence>
<keyword evidence="4 10" id="KW-0240">DNA-directed RNA polymerase</keyword>
<comment type="subunit">
    <text evidence="10">The RNAP catalytic core consists of 2 alpha, 1 beta, 1 beta' and 1 omega subunit. When a sigma factor is associated with the core the holoenzyme is formed, which can initiate transcription.</text>
</comment>
<keyword evidence="12" id="KW-1185">Reference proteome</keyword>
<reference evidence="11 12" key="1">
    <citation type="journal article" date="2015" name="J. Biotechnol.">
        <title>Complete genome sequence of a malodorant-producing acetogen, Clostridium scatologenes ATCC 25775(T).</title>
        <authorList>
            <person name="Zhu Z."/>
            <person name="Guo T."/>
            <person name="Zheng H."/>
            <person name="Song T."/>
            <person name="Ouyang P."/>
            <person name="Xie J."/>
        </authorList>
    </citation>
    <scope>NUCLEOTIDE SEQUENCE [LARGE SCALE GENOMIC DNA]</scope>
    <source>
        <strain evidence="11 12">ATCC 25775</strain>
    </source>
</reference>
<dbReference type="GO" id="GO:0006351">
    <property type="term" value="P:DNA-templated transcription"/>
    <property type="evidence" value="ECO:0007669"/>
    <property type="project" value="UniProtKB-UniRule"/>
</dbReference>
<keyword evidence="7 10" id="KW-0804">Transcription</keyword>
<dbReference type="NCBIfam" id="TIGR00690">
    <property type="entry name" value="rpoZ"/>
    <property type="match status" value="1"/>
</dbReference>